<dbReference type="InterPro" id="IPR050596">
    <property type="entry name" value="AspAT/PAT-like"/>
</dbReference>
<dbReference type="SUPFAM" id="SSF53383">
    <property type="entry name" value="PLP-dependent transferases"/>
    <property type="match status" value="1"/>
</dbReference>
<evidence type="ECO:0000256" key="6">
    <source>
        <dbReference type="RuleBase" id="RU000481"/>
    </source>
</evidence>
<sequence length="397" mass="42638">MNIKLSARVQAVKPSATLAITARAKELRAAGHDVIGLGAGEPDFDTPQHIKDAAIQAIQNGFTKYTAVDGTPELKRAVIAKFERENQLQFTPDQVLVSCGGKQSFYNLAQAVLDPGDEVVIPSPYWVSYPDMVILAGAAPTFVHAGADQQFKITPNQLKAALTDRTRLVVINSPSNPTGMAYSADELAAFGVVLKEYPRVLIATDDMYEHIRWNTDTPFVNILNVCPELEPRTLVLNGVSKAYSMTGWRIGYAGGPAPIIKAMKKIQSQSTSNPTSIAQVAAQAALEGSQECIKEMVAAFKQRHDMVVKALNDIAGIECLPTDGTFYVFPRVQGLIDALDKVNNDLDLAEVLIERAGVAIVPGSAFGLNGYARISIATSTDNLTQAIARIAKLAATV</sequence>
<dbReference type="EMBL" id="JABVCQ010000021">
    <property type="protein sequence ID" value="MBB1126558.1"/>
    <property type="molecule type" value="Genomic_DNA"/>
</dbReference>
<evidence type="ECO:0000256" key="3">
    <source>
        <dbReference type="ARBA" id="ARBA00022576"/>
    </source>
</evidence>
<evidence type="ECO:0000259" key="7">
    <source>
        <dbReference type="Pfam" id="PF00155"/>
    </source>
</evidence>
<protein>
    <recommendedName>
        <fullName evidence="6">Aminotransferase</fullName>
        <ecNumber evidence="6">2.6.1.-</ecNumber>
    </recommendedName>
</protein>
<dbReference type="GO" id="GO:0006520">
    <property type="term" value="P:amino acid metabolic process"/>
    <property type="evidence" value="ECO:0007669"/>
    <property type="project" value="InterPro"/>
</dbReference>
<feature type="domain" description="Aminotransferase class I/classII large" evidence="7">
    <location>
        <begin position="33"/>
        <end position="390"/>
    </location>
</feature>
<comment type="cofactor">
    <cofactor evidence="1 6">
        <name>pyridoxal 5'-phosphate</name>
        <dbReference type="ChEBI" id="CHEBI:597326"/>
    </cofactor>
</comment>
<dbReference type="PANTHER" id="PTHR46383">
    <property type="entry name" value="ASPARTATE AMINOTRANSFERASE"/>
    <property type="match status" value="1"/>
</dbReference>
<dbReference type="GO" id="GO:0030170">
    <property type="term" value="F:pyridoxal phosphate binding"/>
    <property type="evidence" value="ECO:0007669"/>
    <property type="project" value="InterPro"/>
</dbReference>
<dbReference type="GO" id="GO:0008483">
    <property type="term" value="F:transaminase activity"/>
    <property type="evidence" value="ECO:0007669"/>
    <property type="project" value="UniProtKB-KW"/>
</dbReference>
<evidence type="ECO:0000313" key="9">
    <source>
        <dbReference type="Proteomes" id="UP000548632"/>
    </source>
</evidence>
<dbReference type="CDD" id="cd00609">
    <property type="entry name" value="AAT_like"/>
    <property type="match status" value="1"/>
</dbReference>
<reference evidence="8 9" key="1">
    <citation type="journal article" date="2020" name="Arch. Microbiol.">
        <title>The genome sequence of the giant phototrophic gammaproteobacterium Thiospirillum jenense gives insight into its physiological properties and phylogenetic relationships.</title>
        <authorList>
            <person name="Imhoff J.F."/>
            <person name="Meyer T.E."/>
            <person name="Kyndt J.A."/>
        </authorList>
    </citation>
    <scope>NUCLEOTIDE SEQUENCE [LARGE SCALE GENOMIC DNA]</scope>
    <source>
        <strain evidence="8 9">DSM 216</strain>
    </source>
</reference>
<evidence type="ECO:0000256" key="2">
    <source>
        <dbReference type="ARBA" id="ARBA00007441"/>
    </source>
</evidence>
<dbReference type="InterPro" id="IPR004838">
    <property type="entry name" value="NHTrfase_class1_PyrdxlP-BS"/>
</dbReference>
<dbReference type="InterPro" id="IPR015422">
    <property type="entry name" value="PyrdxlP-dep_Trfase_small"/>
</dbReference>
<dbReference type="PANTHER" id="PTHR46383:SF1">
    <property type="entry name" value="ASPARTATE AMINOTRANSFERASE"/>
    <property type="match status" value="1"/>
</dbReference>
<keyword evidence="4 6" id="KW-0808">Transferase</keyword>
<evidence type="ECO:0000256" key="5">
    <source>
        <dbReference type="ARBA" id="ARBA00022898"/>
    </source>
</evidence>
<evidence type="ECO:0000256" key="1">
    <source>
        <dbReference type="ARBA" id="ARBA00001933"/>
    </source>
</evidence>
<dbReference type="AlphaFoldDB" id="A0A839HHT4"/>
<dbReference type="InterPro" id="IPR015424">
    <property type="entry name" value="PyrdxlP-dep_Trfase"/>
</dbReference>
<keyword evidence="5" id="KW-0663">Pyridoxal phosphate</keyword>
<gene>
    <name evidence="8" type="ORF">HUK38_09995</name>
</gene>
<comment type="similarity">
    <text evidence="2 6">Belongs to the class-I pyridoxal-phosphate-dependent aminotransferase family.</text>
</comment>
<dbReference type="Proteomes" id="UP000548632">
    <property type="component" value="Unassembled WGS sequence"/>
</dbReference>
<evidence type="ECO:0000256" key="4">
    <source>
        <dbReference type="ARBA" id="ARBA00022679"/>
    </source>
</evidence>
<organism evidence="8 9">
    <name type="scientific">Thiospirillum jenense</name>
    <dbReference type="NCBI Taxonomy" id="1653858"/>
    <lineage>
        <taxon>Bacteria</taxon>
        <taxon>Pseudomonadati</taxon>
        <taxon>Pseudomonadota</taxon>
        <taxon>Gammaproteobacteria</taxon>
        <taxon>Chromatiales</taxon>
        <taxon>Chromatiaceae</taxon>
        <taxon>Thiospirillum</taxon>
    </lineage>
</organism>
<evidence type="ECO:0000313" key="8">
    <source>
        <dbReference type="EMBL" id="MBB1126558.1"/>
    </source>
</evidence>
<dbReference type="Pfam" id="PF00155">
    <property type="entry name" value="Aminotran_1_2"/>
    <property type="match status" value="1"/>
</dbReference>
<dbReference type="FunFam" id="3.40.640.10:FF:000033">
    <property type="entry name" value="Aspartate aminotransferase"/>
    <property type="match status" value="1"/>
</dbReference>
<comment type="caution">
    <text evidence="8">The sequence shown here is derived from an EMBL/GenBank/DDBJ whole genome shotgun (WGS) entry which is preliminary data.</text>
</comment>
<dbReference type="Gene3D" id="3.90.1150.10">
    <property type="entry name" value="Aspartate Aminotransferase, domain 1"/>
    <property type="match status" value="1"/>
</dbReference>
<dbReference type="EC" id="2.6.1.-" evidence="6"/>
<dbReference type="InterPro" id="IPR015421">
    <property type="entry name" value="PyrdxlP-dep_Trfase_major"/>
</dbReference>
<dbReference type="Gene3D" id="3.40.640.10">
    <property type="entry name" value="Type I PLP-dependent aspartate aminotransferase-like (Major domain)"/>
    <property type="match status" value="1"/>
</dbReference>
<keyword evidence="9" id="KW-1185">Reference proteome</keyword>
<keyword evidence="3 6" id="KW-0032">Aminotransferase</keyword>
<accession>A0A839HHT4</accession>
<dbReference type="InterPro" id="IPR004839">
    <property type="entry name" value="Aminotransferase_I/II_large"/>
</dbReference>
<dbReference type="PROSITE" id="PS00105">
    <property type="entry name" value="AA_TRANSFER_CLASS_1"/>
    <property type="match status" value="1"/>
</dbReference>
<proteinExistence type="inferred from homology"/>
<name>A0A839HHT4_9GAMM</name>
<dbReference type="RefSeq" id="WP_182584187.1">
    <property type="nucleotide sequence ID" value="NZ_JABVCQ010000021.1"/>
</dbReference>